<feature type="binding site" evidence="7">
    <location>
        <position position="217"/>
    </location>
    <ligand>
        <name>L-glutamine</name>
        <dbReference type="ChEBI" id="CHEBI:58359"/>
    </ligand>
</feature>
<feature type="binding site" evidence="7">
    <location>
        <position position="494"/>
    </location>
    <ligand>
        <name>deamido-NAD(+)</name>
        <dbReference type="ChEBI" id="CHEBI:58437"/>
        <note>ligand shared between two neighboring subunits</note>
    </ligand>
</feature>
<accession>A0A158JVK8</accession>
<evidence type="ECO:0000256" key="8">
    <source>
        <dbReference type="PIRNR" id="PIRNR006630"/>
    </source>
</evidence>
<evidence type="ECO:0000256" key="3">
    <source>
        <dbReference type="ARBA" id="ARBA00022598"/>
    </source>
</evidence>
<dbReference type="GO" id="GO:0005737">
    <property type="term" value="C:cytoplasm"/>
    <property type="evidence" value="ECO:0007669"/>
    <property type="project" value="InterPro"/>
</dbReference>
<dbReference type="GO" id="GO:0009435">
    <property type="term" value="P:NAD+ biosynthetic process"/>
    <property type="evidence" value="ECO:0007669"/>
    <property type="project" value="UniProtKB-UniRule"/>
</dbReference>
<dbReference type="InterPro" id="IPR003694">
    <property type="entry name" value="NAD_synthase"/>
</dbReference>
<dbReference type="GO" id="GO:0005524">
    <property type="term" value="F:ATP binding"/>
    <property type="evidence" value="ECO:0007669"/>
    <property type="project" value="UniProtKB-UniRule"/>
</dbReference>
<comment type="similarity">
    <text evidence="2 7 8">In the C-terminal section; belongs to the NAD synthetase family.</text>
</comment>
<comment type="function">
    <text evidence="7">Catalyzes the ATP-dependent amidation of deamido-NAD to form NAD. Uses L-glutamine as a nitrogen source.</text>
</comment>
<dbReference type="FunFam" id="1.10.10.1140:FF:000001">
    <property type="entry name" value="Glutamine-dependent NAD(+) synthetase"/>
    <property type="match status" value="1"/>
</dbReference>
<evidence type="ECO:0000256" key="4">
    <source>
        <dbReference type="ARBA" id="ARBA00022741"/>
    </source>
</evidence>
<feature type="binding site" evidence="7">
    <location>
        <position position="134"/>
    </location>
    <ligand>
        <name>L-glutamine</name>
        <dbReference type="ChEBI" id="CHEBI:58359"/>
    </ligand>
</feature>
<reference evidence="11 12" key="1">
    <citation type="submission" date="2016-01" db="EMBL/GenBank/DDBJ databases">
        <authorList>
            <person name="Oliw E.H."/>
        </authorList>
    </citation>
    <scope>NUCLEOTIDE SEQUENCE [LARGE SCALE GENOMIC DNA]</scope>
    <source>
        <strain evidence="11">LMG 27134</strain>
    </source>
</reference>
<evidence type="ECO:0000256" key="6">
    <source>
        <dbReference type="ARBA" id="ARBA00023027"/>
    </source>
</evidence>
<dbReference type="Pfam" id="PF00795">
    <property type="entry name" value="CN_hydrolase"/>
    <property type="match status" value="1"/>
</dbReference>
<keyword evidence="4 7" id="KW-0547">Nucleotide-binding</keyword>
<dbReference type="EMBL" id="FCOK02000126">
    <property type="protein sequence ID" value="SAL72838.1"/>
    <property type="molecule type" value="Genomic_DNA"/>
</dbReference>
<dbReference type="FunFam" id="3.40.50.620:FF:000155">
    <property type="entry name" value="Glutamine-dependent NAD(+) synthetase"/>
    <property type="match status" value="1"/>
</dbReference>
<dbReference type="InterPro" id="IPR036526">
    <property type="entry name" value="C-N_Hydrolase_sf"/>
</dbReference>
<dbReference type="CDD" id="cd00553">
    <property type="entry name" value="NAD_synthase"/>
    <property type="match status" value="1"/>
</dbReference>
<proteinExistence type="inferred from homology"/>
<comment type="pathway">
    <text evidence="1 7 8">Cofactor biosynthesis; NAD(+) biosynthesis; NAD(+) from deamido-NAD(+) (L-Gln route): step 1/1.</text>
</comment>
<comment type="similarity">
    <text evidence="9">Belongs to the NAD synthetase family.</text>
</comment>
<gene>
    <name evidence="7" type="primary">nadE</name>
    <name evidence="11" type="ORF">AWB69_08876</name>
</gene>
<dbReference type="Gene3D" id="1.10.10.1140">
    <property type="entry name" value="Glutamine-dependent NAD+ synthetase, C-terminal domain"/>
    <property type="match status" value="1"/>
</dbReference>
<feature type="domain" description="CN hydrolase" evidence="10">
    <location>
        <begin position="19"/>
        <end position="284"/>
    </location>
</feature>
<evidence type="ECO:0000256" key="5">
    <source>
        <dbReference type="ARBA" id="ARBA00022840"/>
    </source>
</evidence>
<keyword evidence="6 7" id="KW-0520">NAD</keyword>
<feature type="active site" description="Proton acceptor; for glutaminase activity" evidence="7">
    <location>
        <position position="59"/>
    </location>
</feature>
<name>A0A158JVK8_9BURK</name>
<dbReference type="PANTHER" id="PTHR23090:SF9">
    <property type="entry name" value="GLUTAMINE-DEPENDENT NAD(+) SYNTHETASE"/>
    <property type="match status" value="1"/>
</dbReference>
<dbReference type="Pfam" id="PF02540">
    <property type="entry name" value="NAD_synthase"/>
    <property type="match status" value="1"/>
</dbReference>
<dbReference type="GO" id="GO:0003952">
    <property type="term" value="F:NAD+ synthase (glutamine-hydrolyzing) activity"/>
    <property type="evidence" value="ECO:0007669"/>
    <property type="project" value="UniProtKB-UniRule"/>
</dbReference>
<dbReference type="PIRSF" id="PIRSF006630">
    <property type="entry name" value="NADS_GAT"/>
    <property type="match status" value="1"/>
</dbReference>
<feature type="binding site" evidence="7">
    <location>
        <position position="465"/>
    </location>
    <ligand>
        <name>deamido-NAD(+)</name>
        <dbReference type="ChEBI" id="CHEBI:58437"/>
        <note>ligand shared between two neighboring subunits</note>
    </ligand>
</feature>
<feature type="binding site" evidence="7">
    <location>
        <begin position="499"/>
        <end position="502"/>
    </location>
    <ligand>
        <name>deamido-NAD(+)</name>
        <dbReference type="ChEBI" id="CHEBI:58437"/>
        <note>ligand shared between two neighboring subunits</note>
    </ligand>
</feature>
<dbReference type="PROSITE" id="PS50263">
    <property type="entry name" value="CN_HYDROLASE"/>
    <property type="match status" value="1"/>
</dbReference>
<evidence type="ECO:0000259" key="10">
    <source>
        <dbReference type="PROSITE" id="PS50263"/>
    </source>
</evidence>
<keyword evidence="3 7" id="KW-0436">Ligase</keyword>
<evidence type="ECO:0000313" key="11">
    <source>
        <dbReference type="EMBL" id="SAL72838.1"/>
    </source>
</evidence>
<organism evidence="11 12">
    <name type="scientific">Caballeronia udeis</name>
    <dbReference type="NCBI Taxonomy" id="1232866"/>
    <lineage>
        <taxon>Bacteria</taxon>
        <taxon>Pseudomonadati</taxon>
        <taxon>Pseudomonadota</taxon>
        <taxon>Betaproteobacteria</taxon>
        <taxon>Burkholderiales</taxon>
        <taxon>Burkholderiaceae</taxon>
        <taxon>Caballeronia</taxon>
    </lineage>
</organism>
<dbReference type="InterPro" id="IPR003010">
    <property type="entry name" value="C-N_Hydrolase"/>
</dbReference>
<feature type="binding site" evidence="7">
    <location>
        <position position="211"/>
    </location>
    <ligand>
        <name>L-glutamine</name>
        <dbReference type="ChEBI" id="CHEBI:58359"/>
    </ligand>
</feature>
<sequence length="688" mass="75561">MDKLKMKNRFFNLYSHDFARVAVGVPRCRVADPAFNAAETIDLAKQAAANGAVLVAFPELGLPAYTCDDLFHQRALLDACEEALASVVAASKNLSIAMIVGMPLRVDHTLFNCAVVVAGGQVQGVVPKSYLPNYGEFYEARQFSAAENASTDRVTLLGAEVPFGSSLLFEIANMPLFRFHVEICEDVWVPVPPSSFAALAGATVLVNLSASNVVVGKSRYRHQLVGQQSARCLSAYLYTSAGRGESTTDLAWDGQAVIYENGELLAESERFLDTSHLVFADVDLERLSRERMHQTTFGQSVRRHGDEVSKFETVRFNLDLPINRALPLDRVVERFPYVPSDPKLRDERCNEVYNIQVQALVQRLSASGISKVVIGISGGLDSTHALLVCAKAMDRLKLPRTNILGVTMPGFATSDRTLLQARQLMEIVGCSASEIDIRPSCEQMLKDLGHPYASGKEEYDITFENVQAGERTNHLFRLANFKGAIVIGTGDLSELALGWCTYGVGDHMSHYNVNASVPKTLITHLVRWVAETGQIGNSGSDVLINILNTDISPELVPGKSNGNPEQKTESVIGPYELQDFNLYYTLRFGFAPSKVAFLAYTAWKDRDAGDWPEGAHVARNEYALPAIKHNLGIFLDRFFRTSQFKRSCVPNAPKVGSGGSLSPRGDWRAPSDSESVVWMNDLKNIPAE</sequence>
<dbReference type="GO" id="GO:0008795">
    <property type="term" value="F:NAD+ synthase activity"/>
    <property type="evidence" value="ECO:0007669"/>
    <property type="project" value="UniProtKB-UniRule"/>
</dbReference>
<feature type="binding site" evidence="7">
    <location>
        <begin position="375"/>
        <end position="382"/>
    </location>
    <ligand>
        <name>ATP</name>
        <dbReference type="ChEBI" id="CHEBI:30616"/>
    </ligand>
</feature>
<evidence type="ECO:0000256" key="2">
    <source>
        <dbReference type="ARBA" id="ARBA00007145"/>
    </source>
</evidence>
<dbReference type="AlphaFoldDB" id="A0A158JVK8"/>
<dbReference type="InterPro" id="IPR014729">
    <property type="entry name" value="Rossmann-like_a/b/a_fold"/>
</dbReference>
<dbReference type="NCBIfam" id="TIGR00552">
    <property type="entry name" value="nadE"/>
    <property type="match status" value="1"/>
</dbReference>
<dbReference type="CDD" id="cd07570">
    <property type="entry name" value="GAT_Gln-NAD-synth"/>
    <property type="match status" value="1"/>
</dbReference>
<dbReference type="SUPFAM" id="SSF56317">
    <property type="entry name" value="Carbon-nitrogen hydrolase"/>
    <property type="match status" value="1"/>
</dbReference>
<evidence type="ECO:0000256" key="7">
    <source>
        <dbReference type="HAMAP-Rule" id="MF_02090"/>
    </source>
</evidence>
<evidence type="ECO:0000313" key="12">
    <source>
        <dbReference type="Proteomes" id="UP000054683"/>
    </source>
</evidence>
<dbReference type="NCBIfam" id="NF002730">
    <property type="entry name" value="PRK02628.1"/>
    <property type="match status" value="1"/>
</dbReference>
<dbReference type="PANTHER" id="PTHR23090">
    <property type="entry name" value="NH 3 /GLUTAMINE-DEPENDENT NAD + SYNTHETASE"/>
    <property type="match status" value="1"/>
</dbReference>
<dbReference type="Proteomes" id="UP000054683">
    <property type="component" value="Unassembled WGS sequence"/>
</dbReference>
<protein>
    <recommendedName>
        <fullName evidence="7 8">Glutamine-dependent NAD(+) synthetase</fullName>
        <ecNumber evidence="7 8">6.3.5.1</ecNumber>
    </recommendedName>
    <alternativeName>
        <fullName evidence="7 8">NAD(+) synthase [glutamine-hydrolyzing]</fullName>
    </alternativeName>
</protein>
<dbReference type="HAMAP" id="MF_02090">
    <property type="entry name" value="NadE_glutamine_dep"/>
    <property type="match status" value="1"/>
</dbReference>
<feature type="active site" description="Nucleophile; for glutaminase activity" evidence="7">
    <location>
        <position position="184"/>
    </location>
</feature>
<dbReference type="Gene3D" id="3.40.50.620">
    <property type="entry name" value="HUPs"/>
    <property type="match status" value="1"/>
</dbReference>
<keyword evidence="5 7" id="KW-0067">ATP-binding</keyword>
<dbReference type="InterPro" id="IPR022310">
    <property type="entry name" value="NAD/GMP_synthase"/>
</dbReference>
<dbReference type="GO" id="GO:0004359">
    <property type="term" value="F:glutaminase activity"/>
    <property type="evidence" value="ECO:0007669"/>
    <property type="project" value="InterPro"/>
</dbReference>
<evidence type="ECO:0000256" key="9">
    <source>
        <dbReference type="RuleBase" id="RU003811"/>
    </source>
</evidence>
<dbReference type="UniPathway" id="UPA00253">
    <property type="reaction ID" value="UER00334"/>
</dbReference>
<dbReference type="SUPFAM" id="SSF52402">
    <property type="entry name" value="Adenine nucleotide alpha hydrolases-like"/>
    <property type="match status" value="1"/>
</dbReference>
<dbReference type="InterPro" id="IPR041856">
    <property type="entry name" value="NAD+_synth_C"/>
</dbReference>
<feature type="binding site" evidence="7">
    <location>
        <position position="645"/>
    </location>
    <ligand>
        <name>deamido-NAD(+)</name>
        <dbReference type="ChEBI" id="CHEBI:58437"/>
        <note>ligand shared between two neighboring subunits</note>
    </ligand>
</feature>
<dbReference type="EC" id="6.3.5.1" evidence="7 8"/>
<dbReference type="InterPro" id="IPR014445">
    <property type="entry name" value="Gln-dep_NAD_synthase"/>
</dbReference>
<feature type="active site" description="For glutaminase activity" evidence="7">
    <location>
        <position position="128"/>
    </location>
</feature>
<feature type="binding site" evidence="7">
    <location>
        <position position="489"/>
    </location>
    <ligand>
        <name>ATP</name>
        <dbReference type="ChEBI" id="CHEBI:30616"/>
    </ligand>
</feature>
<evidence type="ECO:0000256" key="1">
    <source>
        <dbReference type="ARBA" id="ARBA00005188"/>
    </source>
</evidence>
<comment type="catalytic activity">
    <reaction evidence="7 8">
        <text>deamido-NAD(+) + L-glutamine + ATP + H2O = L-glutamate + AMP + diphosphate + NAD(+) + H(+)</text>
        <dbReference type="Rhea" id="RHEA:24384"/>
        <dbReference type="ChEBI" id="CHEBI:15377"/>
        <dbReference type="ChEBI" id="CHEBI:15378"/>
        <dbReference type="ChEBI" id="CHEBI:29985"/>
        <dbReference type="ChEBI" id="CHEBI:30616"/>
        <dbReference type="ChEBI" id="CHEBI:33019"/>
        <dbReference type="ChEBI" id="CHEBI:57540"/>
        <dbReference type="ChEBI" id="CHEBI:58359"/>
        <dbReference type="ChEBI" id="CHEBI:58437"/>
        <dbReference type="ChEBI" id="CHEBI:456215"/>
        <dbReference type="EC" id="6.3.5.1"/>
    </reaction>
</comment>
<dbReference type="Gene3D" id="3.60.110.10">
    <property type="entry name" value="Carbon-nitrogen hydrolase"/>
    <property type="match status" value="1"/>
</dbReference>